<dbReference type="Proteomes" id="UP000288805">
    <property type="component" value="Unassembled WGS sequence"/>
</dbReference>
<proteinExistence type="predicted"/>
<sequence>MTPNPRTSFKERQRKHFFEAILAALHLLRGLVRRSRQELVLSSSAKKGACPMEDETPIGHTPGGDINRPSHNCRASPPPQHSRVCTLMYSSDAVVHYRQDDKSDKRVVAIHNLMHQRTLLFRRLEVTESMRPFFIQRHLRRGKATERDRERKRGGDDQGFPDGIGKGGRQSQVQRLGKNELKEFQAGFAVEKNELIKDYQNYPFDKEDAIVSGPAYGDKDSDVVGPSNGGEAGVFRLAFASALDDSPGCGHAYLHWDNCIHPVGENEGSVPCWSSGRCSFVINYNRLWDSEPIDDVFPNKLGNILIFDVGISFFFYSFVEVVGGYEQEFFLSNSNRQGANYFHLP</sequence>
<evidence type="ECO:0000313" key="2">
    <source>
        <dbReference type="EMBL" id="RVW71416.1"/>
    </source>
</evidence>
<evidence type="ECO:0000313" key="3">
    <source>
        <dbReference type="Proteomes" id="UP000288805"/>
    </source>
</evidence>
<protein>
    <submittedName>
        <fullName evidence="2">Uncharacterized protein</fullName>
    </submittedName>
</protein>
<organism evidence="2 3">
    <name type="scientific">Vitis vinifera</name>
    <name type="common">Grape</name>
    <dbReference type="NCBI Taxonomy" id="29760"/>
    <lineage>
        <taxon>Eukaryota</taxon>
        <taxon>Viridiplantae</taxon>
        <taxon>Streptophyta</taxon>
        <taxon>Embryophyta</taxon>
        <taxon>Tracheophyta</taxon>
        <taxon>Spermatophyta</taxon>
        <taxon>Magnoliopsida</taxon>
        <taxon>eudicotyledons</taxon>
        <taxon>Gunneridae</taxon>
        <taxon>Pentapetalae</taxon>
        <taxon>rosids</taxon>
        <taxon>Vitales</taxon>
        <taxon>Vitaceae</taxon>
        <taxon>Viteae</taxon>
        <taxon>Vitis</taxon>
    </lineage>
</organism>
<name>A0A438GGT4_VITVI</name>
<feature type="compositionally biased region" description="Basic and acidic residues" evidence="1">
    <location>
        <begin position="143"/>
        <end position="156"/>
    </location>
</feature>
<gene>
    <name evidence="2" type="ORF">CK203_058096</name>
</gene>
<comment type="caution">
    <text evidence="2">The sequence shown here is derived from an EMBL/GenBank/DDBJ whole genome shotgun (WGS) entry which is preliminary data.</text>
</comment>
<dbReference type="EMBL" id="QGNW01000438">
    <property type="protein sequence ID" value="RVW71416.1"/>
    <property type="molecule type" value="Genomic_DNA"/>
</dbReference>
<feature type="region of interest" description="Disordered" evidence="1">
    <location>
        <begin position="141"/>
        <end position="172"/>
    </location>
</feature>
<dbReference type="AlphaFoldDB" id="A0A438GGT4"/>
<accession>A0A438GGT4</accession>
<evidence type="ECO:0000256" key="1">
    <source>
        <dbReference type="SAM" id="MobiDB-lite"/>
    </source>
</evidence>
<reference evidence="2 3" key="1">
    <citation type="journal article" date="2018" name="PLoS Genet.">
        <title>Population sequencing reveals clonal diversity and ancestral inbreeding in the grapevine cultivar Chardonnay.</title>
        <authorList>
            <person name="Roach M.J."/>
            <person name="Johnson D.L."/>
            <person name="Bohlmann J."/>
            <person name="van Vuuren H.J."/>
            <person name="Jones S.J."/>
            <person name="Pretorius I.S."/>
            <person name="Schmidt S.A."/>
            <person name="Borneman A.R."/>
        </authorList>
    </citation>
    <scope>NUCLEOTIDE SEQUENCE [LARGE SCALE GENOMIC DNA]</scope>
    <source>
        <strain evidence="3">cv. Chardonnay</strain>
        <tissue evidence="2">Leaf</tissue>
    </source>
</reference>